<sequence>MKEMLEILLSAYEYIPKLYKGIQTVVSQYRESKIIEANEMIVAITEGLQWLTEAIGLTRDAQKEAINVFEINDSIAEIIEALENEDTVLLADLLEYELLEKLQGWYDKIGISIEGMNFQDAE</sequence>
<name>F2JT50_CELLD</name>
<dbReference type="RefSeq" id="WP_013658545.1">
    <property type="nucleotide sequence ID" value="NC_015275.1"/>
</dbReference>
<protein>
    <recommendedName>
        <fullName evidence="1">DUF8042 domain-containing protein</fullName>
    </recommendedName>
</protein>
<keyword evidence="3" id="KW-1185">Reference proteome</keyword>
<dbReference type="Pfam" id="PF26154">
    <property type="entry name" value="DUF8042"/>
    <property type="match status" value="1"/>
</dbReference>
<dbReference type="InterPro" id="IPR058355">
    <property type="entry name" value="DUF8042"/>
</dbReference>
<feature type="domain" description="DUF8042" evidence="1">
    <location>
        <begin position="1"/>
        <end position="109"/>
    </location>
</feature>
<dbReference type="AlphaFoldDB" id="F2JT50"/>
<dbReference type="KEGG" id="cle:Clole_3586"/>
<accession>F2JT50</accession>
<evidence type="ECO:0000259" key="1">
    <source>
        <dbReference type="Pfam" id="PF26154"/>
    </source>
</evidence>
<dbReference type="Proteomes" id="UP000008467">
    <property type="component" value="Chromosome"/>
</dbReference>
<dbReference type="HOGENOM" id="CLU_165982_0_0_9"/>
<dbReference type="STRING" id="642492.Clole_3586"/>
<proteinExistence type="predicted"/>
<reference evidence="2 3" key="1">
    <citation type="journal article" date="2011" name="J. Bacteriol.">
        <title>Complete genome sequence of the cellulose-degrading bacterium Cellulosilyticum lentocellum.</title>
        <authorList>
            <consortium name="US DOE Joint Genome Institute"/>
            <person name="Miller D.A."/>
            <person name="Suen G."/>
            <person name="Bruce D."/>
            <person name="Copeland A."/>
            <person name="Cheng J.F."/>
            <person name="Detter C."/>
            <person name="Goodwin L.A."/>
            <person name="Han C.S."/>
            <person name="Hauser L.J."/>
            <person name="Land M.L."/>
            <person name="Lapidus A."/>
            <person name="Lucas S."/>
            <person name="Meincke L."/>
            <person name="Pitluck S."/>
            <person name="Tapia R."/>
            <person name="Teshima H."/>
            <person name="Woyke T."/>
            <person name="Fox B.G."/>
            <person name="Angert E.R."/>
            <person name="Currie C.R."/>
        </authorList>
    </citation>
    <scope>NUCLEOTIDE SEQUENCE [LARGE SCALE GENOMIC DNA]</scope>
    <source>
        <strain evidence="3">ATCC 49066 / DSM 5427 / NCIMB 11756 / RHM5</strain>
    </source>
</reference>
<evidence type="ECO:0000313" key="2">
    <source>
        <dbReference type="EMBL" id="ADZ85269.1"/>
    </source>
</evidence>
<evidence type="ECO:0000313" key="3">
    <source>
        <dbReference type="Proteomes" id="UP000008467"/>
    </source>
</evidence>
<gene>
    <name evidence="2" type="ordered locus">Clole_3586</name>
</gene>
<organism evidence="2 3">
    <name type="scientific">Cellulosilyticum lentocellum (strain ATCC 49066 / DSM 5427 / NCIMB 11756 / RHM5)</name>
    <name type="common">Clostridium lentocellum</name>
    <dbReference type="NCBI Taxonomy" id="642492"/>
    <lineage>
        <taxon>Bacteria</taxon>
        <taxon>Bacillati</taxon>
        <taxon>Bacillota</taxon>
        <taxon>Clostridia</taxon>
        <taxon>Lachnospirales</taxon>
        <taxon>Cellulosilyticaceae</taxon>
        <taxon>Cellulosilyticum</taxon>
    </lineage>
</organism>
<dbReference type="EMBL" id="CP002582">
    <property type="protein sequence ID" value="ADZ85269.1"/>
    <property type="molecule type" value="Genomic_DNA"/>
</dbReference>
<dbReference type="eggNOG" id="ENOG5033BU4">
    <property type="taxonomic scope" value="Bacteria"/>
</dbReference>